<reference evidence="1" key="1">
    <citation type="submission" date="2020-09" db="EMBL/GenBank/DDBJ databases">
        <title>Genome-Enabled Discovery of Anthraquinone Biosynthesis in Senna tora.</title>
        <authorList>
            <person name="Kang S.-H."/>
            <person name="Pandey R.P."/>
            <person name="Lee C.-M."/>
            <person name="Sim J.-S."/>
            <person name="Jeong J.-T."/>
            <person name="Choi B.-S."/>
            <person name="Jung M."/>
            <person name="Ginzburg D."/>
            <person name="Zhao K."/>
            <person name="Won S.Y."/>
            <person name="Oh T.-J."/>
            <person name="Yu Y."/>
            <person name="Kim N.-H."/>
            <person name="Lee O.R."/>
            <person name="Lee T.-H."/>
            <person name="Bashyal P."/>
            <person name="Kim T.-S."/>
            <person name="Lee W.-H."/>
            <person name="Kawkins C."/>
            <person name="Kim C.-K."/>
            <person name="Kim J.S."/>
            <person name="Ahn B.O."/>
            <person name="Rhee S.Y."/>
            <person name="Sohng J.K."/>
        </authorList>
    </citation>
    <scope>NUCLEOTIDE SEQUENCE</scope>
    <source>
        <tissue evidence="1">Leaf</tissue>
    </source>
</reference>
<protein>
    <submittedName>
        <fullName evidence="1">Uncharacterized protein</fullName>
    </submittedName>
</protein>
<comment type="caution">
    <text evidence="1">The sequence shown here is derived from an EMBL/GenBank/DDBJ whole genome shotgun (WGS) entry which is preliminary data.</text>
</comment>
<sequence>MFLLFTERERKSQQICLASSKKSMYHRSKICSASSKRSLYQPSYDPIGSDLSKICSSTPKRSRYQPSYDRIGSDLSKVWIFSTDFSKIVPIP</sequence>
<evidence type="ECO:0000313" key="1">
    <source>
        <dbReference type="EMBL" id="KAF7814425.1"/>
    </source>
</evidence>
<gene>
    <name evidence="1" type="ORF">G2W53_028394</name>
</gene>
<dbReference type="EMBL" id="JAAIUW010000009">
    <property type="protein sequence ID" value="KAF7814425.1"/>
    <property type="molecule type" value="Genomic_DNA"/>
</dbReference>
<dbReference type="Proteomes" id="UP000634136">
    <property type="component" value="Unassembled WGS sequence"/>
</dbReference>
<organism evidence="1 2">
    <name type="scientific">Senna tora</name>
    <dbReference type="NCBI Taxonomy" id="362788"/>
    <lineage>
        <taxon>Eukaryota</taxon>
        <taxon>Viridiplantae</taxon>
        <taxon>Streptophyta</taxon>
        <taxon>Embryophyta</taxon>
        <taxon>Tracheophyta</taxon>
        <taxon>Spermatophyta</taxon>
        <taxon>Magnoliopsida</taxon>
        <taxon>eudicotyledons</taxon>
        <taxon>Gunneridae</taxon>
        <taxon>Pentapetalae</taxon>
        <taxon>rosids</taxon>
        <taxon>fabids</taxon>
        <taxon>Fabales</taxon>
        <taxon>Fabaceae</taxon>
        <taxon>Caesalpinioideae</taxon>
        <taxon>Cassia clade</taxon>
        <taxon>Senna</taxon>
    </lineage>
</organism>
<keyword evidence="2" id="KW-1185">Reference proteome</keyword>
<name>A0A834T4D5_9FABA</name>
<evidence type="ECO:0000313" key="2">
    <source>
        <dbReference type="Proteomes" id="UP000634136"/>
    </source>
</evidence>
<proteinExistence type="predicted"/>
<dbReference type="AlphaFoldDB" id="A0A834T4D5"/>
<accession>A0A834T4D5</accession>